<protein>
    <submittedName>
        <fullName evidence="8">MFS transporter</fullName>
    </submittedName>
</protein>
<dbReference type="VEuPathDB" id="FungiDB:ATEG_06273"/>
<feature type="transmembrane region" description="Helical" evidence="7">
    <location>
        <begin position="136"/>
        <end position="155"/>
    </location>
</feature>
<feature type="compositionally biased region" description="Polar residues" evidence="6">
    <location>
        <begin position="1"/>
        <end position="11"/>
    </location>
</feature>
<evidence type="ECO:0000313" key="8">
    <source>
        <dbReference type="EMBL" id="GFF18080.1"/>
    </source>
</evidence>
<dbReference type="PANTHER" id="PTHR23502:SF7">
    <property type="entry name" value="DRUG_PROTON ANTIPORTER YHK8-RELATED"/>
    <property type="match status" value="1"/>
</dbReference>
<feature type="transmembrane region" description="Helical" evidence="7">
    <location>
        <begin position="68"/>
        <end position="92"/>
    </location>
</feature>
<feature type="transmembrane region" description="Helical" evidence="7">
    <location>
        <begin position="385"/>
        <end position="404"/>
    </location>
</feature>
<dbReference type="Gene3D" id="1.20.1250.20">
    <property type="entry name" value="MFS general substrate transporter like domains"/>
    <property type="match status" value="1"/>
</dbReference>
<sequence length="514" mass="56807">MASQLAGSSHPSSASDQAQRQSSDPTLESGSDTNVGSIAPKTETDFLVSFTGDDDPRSPKHMSSARKWLIVAIVASTSLCVACTSSLYTGTYAQVEKELHASEIVTTLGLSMFVVGLGLSPMILAPLSEFYGRKPVYVVSMFFFVVWIVPCAVARNIETLIVARFFNGFAGAAFLSVAGGTVGDLFPKNKLQAPMMVYTASPFLGPEFGPVIGNFINSYLDWRWSFYILLIWAFAQWVSISLLVPETYHPVLLRREAQRLRKETGDDRYYAPIEKMDRSIAQTILRSCYRPFLLLTLEPMCLLLCLFCSVLLGVLYLFFGAFSLVFKDNHGFNLWQVGLSFLGITVGMIIGICTNPFWHRNFMRLLQNHQAKTGTVGSSEPEFRLPPAVGGAPLVTIGLLWFAWTTYPSVHWIVPIIGSGIFGAGVIMIFSGVFTFLVDAYPLYAASALAANSFSRSMFAAAFPLFGQAMFRNLGYQWAGFLLAMITLLLAPFPYIFYKWGARIRQHSRYAGAK</sequence>
<dbReference type="GO" id="GO:0140115">
    <property type="term" value="P:export across plasma membrane"/>
    <property type="evidence" value="ECO:0007669"/>
    <property type="project" value="UniProtKB-ARBA"/>
</dbReference>
<feature type="transmembrane region" description="Helical" evidence="7">
    <location>
        <begin position="224"/>
        <end position="245"/>
    </location>
</feature>
<evidence type="ECO:0000256" key="7">
    <source>
        <dbReference type="SAM" id="Phobius"/>
    </source>
</evidence>
<dbReference type="GO" id="GO:0022857">
    <property type="term" value="F:transmembrane transporter activity"/>
    <property type="evidence" value="ECO:0007669"/>
    <property type="project" value="InterPro"/>
</dbReference>
<dbReference type="PROSITE" id="PS50850">
    <property type="entry name" value="MFS"/>
    <property type="match status" value="1"/>
</dbReference>
<dbReference type="OrthoDB" id="3561359at2759"/>
<reference evidence="8 9" key="1">
    <citation type="submission" date="2020-01" db="EMBL/GenBank/DDBJ databases">
        <title>Aspergillus terreus IFO 6365 whole genome shotgun sequence.</title>
        <authorList>
            <person name="Kanamasa S."/>
            <person name="Takahashi H."/>
        </authorList>
    </citation>
    <scope>NUCLEOTIDE SEQUENCE [LARGE SCALE GENOMIC DNA]</scope>
    <source>
        <strain evidence="8 9">IFO 6365</strain>
    </source>
</reference>
<comment type="subcellular location">
    <subcellularLocation>
        <location evidence="1">Cell membrane</location>
        <topology evidence="1">Multi-pass membrane protein</topology>
    </subcellularLocation>
</comment>
<name>A0A5M3Z9Z4_ASPTE</name>
<dbReference type="Pfam" id="PF07690">
    <property type="entry name" value="MFS_1"/>
    <property type="match status" value="1"/>
</dbReference>
<organism evidence="8 9">
    <name type="scientific">Aspergillus terreus</name>
    <dbReference type="NCBI Taxonomy" id="33178"/>
    <lineage>
        <taxon>Eukaryota</taxon>
        <taxon>Fungi</taxon>
        <taxon>Dikarya</taxon>
        <taxon>Ascomycota</taxon>
        <taxon>Pezizomycotina</taxon>
        <taxon>Eurotiomycetes</taxon>
        <taxon>Eurotiomycetidae</taxon>
        <taxon>Eurotiales</taxon>
        <taxon>Aspergillaceae</taxon>
        <taxon>Aspergillus</taxon>
        <taxon>Aspergillus subgen. Circumdati</taxon>
    </lineage>
</organism>
<feature type="compositionally biased region" description="Polar residues" evidence="6">
    <location>
        <begin position="25"/>
        <end position="36"/>
    </location>
</feature>
<evidence type="ECO:0000256" key="2">
    <source>
        <dbReference type="ARBA" id="ARBA00008335"/>
    </source>
</evidence>
<evidence type="ECO:0000256" key="5">
    <source>
        <dbReference type="ARBA" id="ARBA00023136"/>
    </source>
</evidence>
<dbReference type="InterPro" id="IPR036259">
    <property type="entry name" value="MFS_trans_sf"/>
</dbReference>
<dbReference type="AlphaFoldDB" id="A0A5M3Z9Z4"/>
<comment type="similarity">
    <text evidence="2">Belongs to the major facilitator superfamily.</text>
</comment>
<dbReference type="FunFam" id="1.20.1250.20:FF:000082">
    <property type="entry name" value="MFS multidrug transporter, putative"/>
    <property type="match status" value="1"/>
</dbReference>
<evidence type="ECO:0000256" key="3">
    <source>
        <dbReference type="ARBA" id="ARBA00022692"/>
    </source>
</evidence>
<dbReference type="PANTHER" id="PTHR23502">
    <property type="entry name" value="MAJOR FACILITATOR SUPERFAMILY"/>
    <property type="match status" value="1"/>
</dbReference>
<dbReference type="InterPro" id="IPR020846">
    <property type="entry name" value="MFS_dom"/>
</dbReference>
<dbReference type="InterPro" id="IPR005829">
    <property type="entry name" value="Sugar_transporter_CS"/>
</dbReference>
<keyword evidence="4 7" id="KW-1133">Transmembrane helix</keyword>
<comment type="caution">
    <text evidence="8">The sequence shown here is derived from an EMBL/GenBank/DDBJ whole genome shotgun (WGS) entry which is preliminary data.</text>
</comment>
<keyword evidence="5 7" id="KW-0472">Membrane</keyword>
<evidence type="ECO:0000256" key="6">
    <source>
        <dbReference type="SAM" id="MobiDB-lite"/>
    </source>
</evidence>
<feature type="transmembrane region" description="Helical" evidence="7">
    <location>
        <begin position="292"/>
        <end position="319"/>
    </location>
</feature>
<dbReference type="EMBL" id="BLJY01000008">
    <property type="protein sequence ID" value="GFF18080.1"/>
    <property type="molecule type" value="Genomic_DNA"/>
</dbReference>
<dbReference type="GO" id="GO:0042908">
    <property type="term" value="P:xenobiotic transport"/>
    <property type="evidence" value="ECO:0007669"/>
    <property type="project" value="UniProtKB-ARBA"/>
</dbReference>
<dbReference type="PROSITE" id="PS00216">
    <property type="entry name" value="SUGAR_TRANSPORT_1"/>
    <property type="match status" value="1"/>
</dbReference>
<keyword evidence="9" id="KW-1185">Reference proteome</keyword>
<feature type="transmembrane region" description="Helical" evidence="7">
    <location>
        <begin position="478"/>
        <end position="498"/>
    </location>
</feature>
<feature type="transmembrane region" description="Helical" evidence="7">
    <location>
        <begin position="161"/>
        <end position="183"/>
    </location>
</feature>
<feature type="transmembrane region" description="Helical" evidence="7">
    <location>
        <begin position="104"/>
        <end position="124"/>
    </location>
</feature>
<feature type="compositionally biased region" description="Low complexity" evidence="6">
    <location>
        <begin position="12"/>
        <end position="24"/>
    </location>
</feature>
<dbReference type="GO" id="GO:0005886">
    <property type="term" value="C:plasma membrane"/>
    <property type="evidence" value="ECO:0007669"/>
    <property type="project" value="UniProtKB-SubCell"/>
</dbReference>
<accession>A0A5M3Z9Z4</accession>
<dbReference type="CDD" id="cd17323">
    <property type="entry name" value="MFS_Tpo1_MDR_like"/>
    <property type="match status" value="1"/>
</dbReference>
<evidence type="ECO:0000256" key="1">
    <source>
        <dbReference type="ARBA" id="ARBA00004651"/>
    </source>
</evidence>
<feature type="transmembrane region" description="Helical" evidence="7">
    <location>
        <begin position="339"/>
        <end position="358"/>
    </location>
</feature>
<keyword evidence="3 7" id="KW-0812">Transmembrane</keyword>
<feature type="transmembrane region" description="Helical" evidence="7">
    <location>
        <begin position="410"/>
        <end position="436"/>
    </location>
</feature>
<feature type="region of interest" description="Disordered" evidence="6">
    <location>
        <begin position="1"/>
        <end position="38"/>
    </location>
</feature>
<dbReference type="InterPro" id="IPR011701">
    <property type="entry name" value="MFS"/>
</dbReference>
<gene>
    <name evidence="8" type="ORF">ATEIFO6365_0008002100</name>
</gene>
<dbReference type="Proteomes" id="UP000452235">
    <property type="component" value="Unassembled WGS sequence"/>
</dbReference>
<feature type="transmembrane region" description="Helical" evidence="7">
    <location>
        <begin position="195"/>
        <end position="212"/>
    </location>
</feature>
<evidence type="ECO:0000256" key="4">
    <source>
        <dbReference type="ARBA" id="ARBA00022989"/>
    </source>
</evidence>
<evidence type="ECO:0000313" key="9">
    <source>
        <dbReference type="Proteomes" id="UP000452235"/>
    </source>
</evidence>
<proteinExistence type="inferred from homology"/>
<dbReference type="SUPFAM" id="SSF103473">
    <property type="entry name" value="MFS general substrate transporter"/>
    <property type="match status" value="1"/>
</dbReference>